<keyword evidence="2" id="KW-1185">Reference proteome</keyword>
<dbReference type="EMBL" id="CP101988">
    <property type="protein sequence ID" value="UUI75050.1"/>
    <property type="molecule type" value="Genomic_DNA"/>
</dbReference>
<sequence>MTAGQDVALAQAVAALRARRFRVHAAPGPARVEAERRNWWTLLSEMLPERWLVDVTAVPGGSGTLLRWTFVRGGYDGALARCAPRLVDDAVGRLRALGVEVTVGEWESSVPSR</sequence>
<gene>
    <name evidence="1" type="ORF">NP064_14920</name>
</gene>
<protein>
    <submittedName>
        <fullName evidence="1">Uncharacterized protein</fullName>
    </submittedName>
</protein>
<reference evidence="1 2" key="1">
    <citation type="submission" date="2022-07" db="EMBL/GenBank/DDBJ databases">
        <title>Novel species in genus cellulomonas.</title>
        <authorList>
            <person name="Ye L."/>
        </authorList>
    </citation>
    <scope>NUCLEOTIDE SEQUENCE [LARGE SCALE GENOMIC DNA]</scope>
    <source>
        <strain evidence="2">zg-Y338</strain>
    </source>
</reference>
<evidence type="ECO:0000313" key="2">
    <source>
        <dbReference type="Proteomes" id="UP001316189"/>
    </source>
</evidence>
<organism evidence="1 2">
    <name type="scientific">Cellulomonas chengniuliangii</name>
    <dbReference type="NCBI Taxonomy" id="2968084"/>
    <lineage>
        <taxon>Bacteria</taxon>
        <taxon>Bacillati</taxon>
        <taxon>Actinomycetota</taxon>
        <taxon>Actinomycetes</taxon>
        <taxon>Micrococcales</taxon>
        <taxon>Cellulomonadaceae</taxon>
        <taxon>Cellulomonas</taxon>
    </lineage>
</organism>
<evidence type="ECO:0000313" key="1">
    <source>
        <dbReference type="EMBL" id="UUI75050.1"/>
    </source>
</evidence>
<dbReference type="Proteomes" id="UP001316189">
    <property type="component" value="Chromosome"/>
</dbReference>
<name>A0ABY5KX29_9CELL</name>
<dbReference type="RefSeq" id="WP_227570067.1">
    <property type="nucleotide sequence ID" value="NZ_CP101988.1"/>
</dbReference>
<accession>A0ABY5KX29</accession>
<proteinExistence type="predicted"/>